<dbReference type="AlphaFoldDB" id="A0A9N9P1D6"/>
<dbReference type="OrthoDB" id="2406248at2759"/>
<sequence>VAKFDDGLDLTMRPCALELGINQIDFAAYADREGRRGTKVVWVLCEDKHKTSRKYKKGEVQLVACMIAAAQWNFAKLSEVYPEKLVGIRVIGDAFCFYSANIDLSYLKDLAIGFPKNDLHVHKYPKDSIFQTLLKD</sequence>
<evidence type="ECO:0000313" key="2">
    <source>
        <dbReference type="Proteomes" id="UP000789396"/>
    </source>
</evidence>
<accession>A0A9N9P1D6</accession>
<proteinExistence type="predicted"/>
<evidence type="ECO:0000313" key="1">
    <source>
        <dbReference type="EMBL" id="CAG8775487.1"/>
    </source>
</evidence>
<keyword evidence="2" id="KW-1185">Reference proteome</keyword>
<dbReference type="Proteomes" id="UP000789396">
    <property type="component" value="Unassembled WGS sequence"/>
</dbReference>
<dbReference type="EMBL" id="CAJVPZ010049227">
    <property type="protein sequence ID" value="CAG8775487.1"/>
    <property type="molecule type" value="Genomic_DNA"/>
</dbReference>
<protein>
    <submittedName>
        <fullName evidence="1">8407_t:CDS:1</fullName>
    </submittedName>
</protein>
<reference evidence="1" key="1">
    <citation type="submission" date="2021-06" db="EMBL/GenBank/DDBJ databases">
        <authorList>
            <person name="Kallberg Y."/>
            <person name="Tangrot J."/>
            <person name="Rosling A."/>
        </authorList>
    </citation>
    <scope>NUCLEOTIDE SEQUENCE</scope>
    <source>
        <strain evidence="1">IN212</strain>
    </source>
</reference>
<name>A0A9N9P1D6_9GLOM</name>
<gene>
    <name evidence="1" type="ORF">RFULGI_LOCUS15393</name>
</gene>
<organism evidence="1 2">
    <name type="scientific">Racocetra fulgida</name>
    <dbReference type="NCBI Taxonomy" id="60492"/>
    <lineage>
        <taxon>Eukaryota</taxon>
        <taxon>Fungi</taxon>
        <taxon>Fungi incertae sedis</taxon>
        <taxon>Mucoromycota</taxon>
        <taxon>Glomeromycotina</taxon>
        <taxon>Glomeromycetes</taxon>
        <taxon>Diversisporales</taxon>
        <taxon>Gigasporaceae</taxon>
        <taxon>Racocetra</taxon>
    </lineage>
</organism>
<feature type="non-terminal residue" evidence="1">
    <location>
        <position position="1"/>
    </location>
</feature>
<comment type="caution">
    <text evidence="1">The sequence shown here is derived from an EMBL/GenBank/DDBJ whole genome shotgun (WGS) entry which is preliminary data.</text>
</comment>